<feature type="transmembrane region" description="Helical" evidence="6">
    <location>
        <begin position="459"/>
        <end position="482"/>
    </location>
</feature>
<feature type="transmembrane region" description="Helical" evidence="6">
    <location>
        <begin position="87"/>
        <end position="109"/>
    </location>
</feature>
<feature type="transmembrane region" description="Helical" evidence="6">
    <location>
        <begin position="225"/>
        <end position="244"/>
    </location>
</feature>
<keyword evidence="3 6" id="KW-0812">Transmembrane</keyword>
<keyword evidence="2" id="KW-1003">Cell membrane</keyword>
<name>A0A6B3N6V5_9CYAN</name>
<feature type="transmembrane region" description="Helical" evidence="6">
    <location>
        <begin position="305"/>
        <end position="323"/>
    </location>
</feature>
<feature type="transmembrane region" description="Helical" evidence="6">
    <location>
        <begin position="372"/>
        <end position="392"/>
    </location>
</feature>
<dbReference type="CDD" id="cd13128">
    <property type="entry name" value="MATE_Wzx_like"/>
    <property type="match status" value="1"/>
</dbReference>
<dbReference type="PANTHER" id="PTHR30250:SF27">
    <property type="entry name" value="POLYSACCHARIDE BIOSYNTHESIS PROTEIN"/>
    <property type="match status" value="1"/>
</dbReference>
<feature type="transmembrane region" description="Helical" evidence="6">
    <location>
        <begin position="398"/>
        <end position="423"/>
    </location>
</feature>
<keyword evidence="5 6" id="KW-0472">Membrane</keyword>
<comment type="subcellular location">
    <subcellularLocation>
        <location evidence="1">Cell membrane</location>
        <topology evidence="1">Multi-pass membrane protein</topology>
    </subcellularLocation>
</comment>
<accession>A0A6B3N6V5</accession>
<dbReference type="GO" id="GO:0005886">
    <property type="term" value="C:plasma membrane"/>
    <property type="evidence" value="ECO:0007669"/>
    <property type="project" value="UniProtKB-SubCell"/>
</dbReference>
<dbReference type="PANTHER" id="PTHR30250">
    <property type="entry name" value="PST FAMILY PREDICTED COLANIC ACID TRANSPORTER"/>
    <property type="match status" value="1"/>
</dbReference>
<protein>
    <submittedName>
        <fullName evidence="7">Flippase</fullName>
    </submittedName>
</protein>
<dbReference type="Pfam" id="PF01943">
    <property type="entry name" value="Polysacc_synt"/>
    <property type="match status" value="1"/>
</dbReference>
<dbReference type="AlphaFoldDB" id="A0A6B3N6V5"/>
<evidence type="ECO:0000256" key="3">
    <source>
        <dbReference type="ARBA" id="ARBA00022692"/>
    </source>
</evidence>
<sequence>MNDAAIKKIAKGAGTSFVGQVISSGLKYLTQVTLARLLSTELFGLYTLGVVLYRLGELFSRMGLDIGTVRYVSIYHDARDHQRLKGVLLQAIGLPFIGGTIFGIIMFLASTSIAQEVFNEPNLASIIRVFAIALPFGASMTVGASATTGFKIAKYQTYISELLLPSINLLLAILLCTLGFGLWGAAIAWLIAVIITLAVTVYLLSRIFPAIVSSNIKQILDAKELLTFSLPLSFGSFLWLVLIWTDTLILGYFQAATEVGVYRAASQTALLMALLNHSLTKIFIPTIATLYSKGEFEEVGQLFRVIARWSLSLTLPLFLIVGITSKDILHIFGTEFEMGWLLLIVLSAGQLARAGPGGLSKHMLDMSGHQHLRLYSDFALAITNIVLNILLIPKWGLMGAAVATGISIAGVNLLLVAQVYWVLGLHSYDWNYLKILGVGAAAALGGFTVQNWLPSMNYFFSLVITAASVILMYALLLLGMGLEETDKMILDKIGKRLGLFKN</sequence>
<feature type="transmembrane region" description="Helical" evidence="6">
    <location>
        <begin position="186"/>
        <end position="204"/>
    </location>
</feature>
<feature type="transmembrane region" description="Helical" evidence="6">
    <location>
        <begin position="329"/>
        <end position="351"/>
    </location>
</feature>
<evidence type="ECO:0000256" key="2">
    <source>
        <dbReference type="ARBA" id="ARBA00022475"/>
    </source>
</evidence>
<proteinExistence type="predicted"/>
<dbReference type="EMBL" id="JAAHFQ010000091">
    <property type="protein sequence ID" value="NER27327.1"/>
    <property type="molecule type" value="Genomic_DNA"/>
</dbReference>
<organism evidence="7">
    <name type="scientific">Symploca sp. SIO1C4</name>
    <dbReference type="NCBI Taxonomy" id="2607765"/>
    <lineage>
        <taxon>Bacteria</taxon>
        <taxon>Bacillati</taxon>
        <taxon>Cyanobacteriota</taxon>
        <taxon>Cyanophyceae</taxon>
        <taxon>Coleofasciculales</taxon>
        <taxon>Coleofasciculaceae</taxon>
        <taxon>Symploca</taxon>
    </lineage>
</organism>
<evidence type="ECO:0000256" key="4">
    <source>
        <dbReference type="ARBA" id="ARBA00022989"/>
    </source>
</evidence>
<evidence type="ECO:0000256" key="6">
    <source>
        <dbReference type="SAM" id="Phobius"/>
    </source>
</evidence>
<gene>
    <name evidence="7" type="ORF">F6J89_06735</name>
</gene>
<dbReference type="InterPro" id="IPR050833">
    <property type="entry name" value="Poly_Biosynth_Transport"/>
</dbReference>
<dbReference type="InterPro" id="IPR002797">
    <property type="entry name" value="Polysacc_synth"/>
</dbReference>
<feature type="transmembrane region" description="Helical" evidence="6">
    <location>
        <begin position="264"/>
        <end position="284"/>
    </location>
</feature>
<evidence type="ECO:0000313" key="7">
    <source>
        <dbReference type="EMBL" id="NER27327.1"/>
    </source>
</evidence>
<feature type="transmembrane region" description="Helical" evidence="6">
    <location>
        <begin position="162"/>
        <end position="180"/>
    </location>
</feature>
<feature type="transmembrane region" description="Helical" evidence="6">
    <location>
        <begin position="129"/>
        <end position="150"/>
    </location>
</feature>
<keyword evidence="4 6" id="KW-1133">Transmembrane helix</keyword>
<comment type="caution">
    <text evidence="7">The sequence shown here is derived from an EMBL/GenBank/DDBJ whole genome shotgun (WGS) entry which is preliminary data.</text>
</comment>
<evidence type="ECO:0000256" key="5">
    <source>
        <dbReference type="ARBA" id="ARBA00023136"/>
    </source>
</evidence>
<evidence type="ECO:0000256" key="1">
    <source>
        <dbReference type="ARBA" id="ARBA00004651"/>
    </source>
</evidence>
<feature type="transmembrane region" description="Helical" evidence="6">
    <location>
        <begin position="435"/>
        <end position="453"/>
    </location>
</feature>
<reference evidence="7" key="1">
    <citation type="submission" date="2019-11" db="EMBL/GenBank/DDBJ databases">
        <title>Genomic insights into an expanded diversity of filamentous marine cyanobacteria reveals the extraordinary biosynthetic potential of Moorea and Okeania.</title>
        <authorList>
            <person name="Ferreira Leao T."/>
            <person name="Wang M."/>
            <person name="Moss N."/>
            <person name="Da Silva R."/>
            <person name="Sanders J."/>
            <person name="Nurk S."/>
            <person name="Gurevich A."/>
            <person name="Humphrey G."/>
            <person name="Reher R."/>
            <person name="Zhu Q."/>
            <person name="Belda-Ferre P."/>
            <person name="Glukhov E."/>
            <person name="Rex R."/>
            <person name="Dorrestein P.C."/>
            <person name="Knight R."/>
            <person name="Pevzner P."/>
            <person name="Gerwick W.H."/>
            <person name="Gerwick L."/>
        </authorList>
    </citation>
    <scope>NUCLEOTIDE SEQUENCE</scope>
    <source>
        <strain evidence="7">SIO1C4</strain>
    </source>
</reference>